<dbReference type="EMBL" id="BNAQ01000001">
    <property type="protein sequence ID" value="GHH09788.1"/>
    <property type="molecule type" value="Genomic_DNA"/>
</dbReference>
<dbReference type="RefSeq" id="WP_189675106.1">
    <property type="nucleotide sequence ID" value="NZ_BNAQ01000001.1"/>
</dbReference>
<evidence type="ECO:0000256" key="1">
    <source>
        <dbReference type="SAM" id="MobiDB-lite"/>
    </source>
</evidence>
<dbReference type="Proteomes" id="UP000652430">
    <property type="component" value="Unassembled WGS sequence"/>
</dbReference>
<reference evidence="5" key="1">
    <citation type="journal article" date="2019" name="Int. J. Syst. Evol. Microbiol.">
        <title>The Global Catalogue of Microorganisms (GCM) 10K type strain sequencing project: providing services to taxonomists for standard genome sequencing and annotation.</title>
        <authorList>
            <consortium name="The Broad Institute Genomics Platform"/>
            <consortium name="The Broad Institute Genome Sequencing Center for Infectious Disease"/>
            <person name="Wu L."/>
            <person name="Ma J."/>
        </authorList>
    </citation>
    <scope>NUCLEOTIDE SEQUENCE [LARGE SCALE GENOMIC DNA]</scope>
    <source>
        <strain evidence="5">CGMCC 1.8957</strain>
    </source>
</reference>
<dbReference type="InterPro" id="IPR050639">
    <property type="entry name" value="SSR_resolvase"/>
</dbReference>
<feature type="domain" description="Resolvase/invertase-type recombinase catalytic" evidence="2">
    <location>
        <begin position="5"/>
        <end position="157"/>
    </location>
</feature>
<dbReference type="SMART" id="SM00857">
    <property type="entry name" value="Resolvase"/>
    <property type="match status" value="1"/>
</dbReference>
<dbReference type="PROSITE" id="PS51737">
    <property type="entry name" value="RECOMBINASE_DNA_BIND"/>
    <property type="match status" value="1"/>
</dbReference>
<feature type="region of interest" description="Disordered" evidence="1">
    <location>
        <begin position="204"/>
        <end position="225"/>
    </location>
</feature>
<protein>
    <recommendedName>
        <fullName evidence="6">Recombinase family protein</fullName>
    </recommendedName>
</protein>
<feature type="domain" description="Recombinase" evidence="3">
    <location>
        <begin position="165"/>
        <end position="279"/>
    </location>
</feature>
<evidence type="ECO:0000313" key="4">
    <source>
        <dbReference type="EMBL" id="GHH09788.1"/>
    </source>
</evidence>
<name>A0ABQ3L9X9_9SPHN</name>
<dbReference type="SUPFAM" id="SSF53041">
    <property type="entry name" value="Resolvase-like"/>
    <property type="match status" value="1"/>
</dbReference>
<dbReference type="PANTHER" id="PTHR30461:SF23">
    <property type="entry name" value="DNA RECOMBINASE-RELATED"/>
    <property type="match status" value="1"/>
</dbReference>
<gene>
    <name evidence="4" type="ORF">GCM10008023_06890</name>
</gene>
<evidence type="ECO:0000313" key="5">
    <source>
        <dbReference type="Proteomes" id="UP000652430"/>
    </source>
</evidence>
<dbReference type="InterPro" id="IPR006119">
    <property type="entry name" value="Resolv_N"/>
</dbReference>
<dbReference type="PROSITE" id="PS51736">
    <property type="entry name" value="RECOMBINASES_3"/>
    <property type="match status" value="1"/>
</dbReference>
<comment type="caution">
    <text evidence="4">The sequence shown here is derived from an EMBL/GenBank/DDBJ whole genome shotgun (WGS) entry which is preliminary data.</text>
</comment>
<dbReference type="CDD" id="cd03768">
    <property type="entry name" value="SR_ResInv"/>
    <property type="match status" value="1"/>
</dbReference>
<dbReference type="Gene3D" id="3.90.1750.20">
    <property type="entry name" value="Putative Large Serine Recombinase, Chain B, Domain 2"/>
    <property type="match status" value="1"/>
</dbReference>
<evidence type="ECO:0008006" key="6">
    <source>
        <dbReference type="Google" id="ProtNLM"/>
    </source>
</evidence>
<dbReference type="InterPro" id="IPR011109">
    <property type="entry name" value="DNA_bind_recombinase_dom"/>
</dbReference>
<accession>A0ABQ3L9X9</accession>
<organism evidence="4 5">
    <name type="scientific">Sphingomonas glacialis</name>
    <dbReference type="NCBI Taxonomy" id="658225"/>
    <lineage>
        <taxon>Bacteria</taxon>
        <taxon>Pseudomonadati</taxon>
        <taxon>Pseudomonadota</taxon>
        <taxon>Alphaproteobacteria</taxon>
        <taxon>Sphingomonadales</taxon>
        <taxon>Sphingomonadaceae</taxon>
        <taxon>Sphingomonas</taxon>
    </lineage>
</organism>
<keyword evidence="5" id="KW-1185">Reference proteome</keyword>
<evidence type="ECO:0000259" key="3">
    <source>
        <dbReference type="PROSITE" id="PS51737"/>
    </source>
</evidence>
<dbReference type="PANTHER" id="PTHR30461">
    <property type="entry name" value="DNA-INVERTASE FROM LAMBDOID PROPHAGE"/>
    <property type="match status" value="1"/>
</dbReference>
<evidence type="ECO:0000259" key="2">
    <source>
        <dbReference type="PROSITE" id="PS51736"/>
    </source>
</evidence>
<dbReference type="Gene3D" id="3.40.50.1390">
    <property type="entry name" value="Resolvase, N-terminal catalytic domain"/>
    <property type="match status" value="1"/>
</dbReference>
<proteinExistence type="predicted"/>
<sequence length="554" mass="60686">MKQVRCAIYTRKSSEEGLEQAFNSLDAQREACAAYIKSQASEGWVAAPDIYDDGGLSGGTLERPALQRLLVEVKAGRIDIIVVYKVDRLTRSLLDFSKLVEAFDAAGTSFVSVTQSFNTTTSMGRLTLNMLLSFAQFEREVTAERIRDKIAASKAKGMWMGGTPPLGYVPNGRSLTVVEPHAELIRMIFDLYIERRNVRSVAEQLERDGHRSPVRTTGTGRTHGGVPLSRGQIYSILKCGIYIGEIHHKGQIYPGLHDAIITRETWDTAQAILAGNLQGERSGDRAAHPAMLAGKLVDEQGEPLISTHATKGKVRYRYYTSRTLHDRTGDAGMRVPAREIEAVVLKRLASLFDDGLALSAKAALIVTPSDIATLMARSVEVGAEVAMRRSALFQDLVQQVRIHRSSIEIDCSASVLAEAIGAQREDDSSDVFTLTADVRLTRTGRAMRLIGQGGAAIASPPNLSLIKLVLKARRWWARLRIGDVDIKTLSEIEGVQPAYITRVLRLAFLAPAVVDAILTGALLPGVDGSRLTVTDAIDMLWTMQRQRMLPAVNR</sequence>
<dbReference type="InterPro" id="IPR038109">
    <property type="entry name" value="DNA_bind_recomb_sf"/>
</dbReference>
<dbReference type="Pfam" id="PF00239">
    <property type="entry name" value="Resolvase"/>
    <property type="match status" value="1"/>
</dbReference>
<dbReference type="InterPro" id="IPR036162">
    <property type="entry name" value="Resolvase-like_N_sf"/>
</dbReference>
<dbReference type="Pfam" id="PF07508">
    <property type="entry name" value="Recombinase"/>
    <property type="match status" value="1"/>
</dbReference>